<keyword evidence="2" id="KW-0378">Hydrolase</keyword>
<proteinExistence type="inferred from homology"/>
<name>A0A517DSA6_9FIRM</name>
<dbReference type="GO" id="GO:0009253">
    <property type="term" value="P:peptidoglycan catabolic process"/>
    <property type="evidence" value="ECO:0007669"/>
    <property type="project" value="InterPro"/>
</dbReference>
<evidence type="ECO:0000313" key="3">
    <source>
        <dbReference type="Proteomes" id="UP000320776"/>
    </source>
</evidence>
<dbReference type="Gene3D" id="3.20.20.80">
    <property type="entry name" value="Glycosidases"/>
    <property type="match status" value="1"/>
</dbReference>
<dbReference type="EC" id="3.2.1.17" evidence="2"/>
<dbReference type="InterPro" id="IPR017853">
    <property type="entry name" value="GH"/>
</dbReference>
<dbReference type="OrthoDB" id="9802228at2"/>
<reference evidence="2 3" key="1">
    <citation type="submission" date="2019-02" db="EMBL/GenBank/DDBJ databases">
        <title>Closed genome of Sporomusa termitida DSM 4440.</title>
        <authorList>
            <person name="Poehlein A."/>
            <person name="Daniel R."/>
        </authorList>
    </citation>
    <scope>NUCLEOTIDE SEQUENCE [LARGE SCALE GENOMIC DNA]</scope>
    <source>
        <strain evidence="2 3">DSM 4440</strain>
    </source>
</reference>
<organism evidence="2 3">
    <name type="scientific">Sporomusa termitida</name>
    <dbReference type="NCBI Taxonomy" id="2377"/>
    <lineage>
        <taxon>Bacteria</taxon>
        <taxon>Bacillati</taxon>
        <taxon>Bacillota</taxon>
        <taxon>Negativicutes</taxon>
        <taxon>Selenomonadales</taxon>
        <taxon>Sporomusaceae</taxon>
        <taxon>Sporomusa</taxon>
    </lineage>
</organism>
<dbReference type="SUPFAM" id="SSF51445">
    <property type="entry name" value="(Trans)glycosidases"/>
    <property type="match status" value="1"/>
</dbReference>
<dbReference type="KEGG" id="sted:SPTER_15640"/>
<dbReference type="Proteomes" id="UP000320776">
    <property type="component" value="Chromosome"/>
</dbReference>
<accession>A0A517DSA6</accession>
<evidence type="ECO:0000256" key="1">
    <source>
        <dbReference type="ARBA" id="ARBA00010646"/>
    </source>
</evidence>
<dbReference type="GO" id="GO:0016998">
    <property type="term" value="P:cell wall macromolecule catabolic process"/>
    <property type="evidence" value="ECO:0007669"/>
    <property type="project" value="InterPro"/>
</dbReference>
<keyword evidence="2" id="KW-0326">Glycosidase</keyword>
<sequence length="187" mass="21075">MKGIDVSYHNGMVDWQAVAAAGIEFAIVRSSYGLQSQNLMFVQNVAGAKAAGLRVGAYHYSYALTVSDAIQEAIHCQETIADAGVLLEMPVFFDMEDADGYKARKGFVFDRAVITEMCRAFICNIGLDCGVYASYWWLENYIDWRSIGCAVWNAQWGKNDDIKGYMWQYTDRLEIGGKYFDGNIKYE</sequence>
<dbReference type="InterPro" id="IPR002053">
    <property type="entry name" value="Glyco_hydro_25"/>
</dbReference>
<dbReference type="PANTHER" id="PTHR34135">
    <property type="entry name" value="LYSOZYME"/>
    <property type="match status" value="1"/>
</dbReference>
<evidence type="ECO:0000313" key="2">
    <source>
        <dbReference type="EMBL" id="QDR80245.1"/>
    </source>
</evidence>
<protein>
    <submittedName>
        <fullName evidence="2">Autolytic lysozyme</fullName>
        <ecNumber evidence="2">3.2.1.17</ecNumber>
    </submittedName>
</protein>
<dbReference type="RefSeq" id="WP_144349839.1">
    <property type="nucleotide sequence ID" value="NZ_CP036259.1"/>
</dbReference>
<dbReference type="Pfam" id="PF01183">
    <property type="entry name" value="Glyco_hydro_25"/>
    <property type="match status" value="1"/>
</dbReference>
<keyword evidence="3" id="KW-1185">Reference proteome</keyword>
<dbReference type="AlphaFoldDB" id="A0A517DSA6"/>
<dbReference type="GO" id="GO:0003796">
    <property type="term" value="F:lysozyme activity"/>
    <property type="evidence" value="ECO:0007669"/>
    <property type="project" value="UniProtKB-EC"/>
</dbReference>
<dbReference type="EMBL" id="CP036259">
    <property type="protein sequence ID" value="QDR80245.1"/>
    <property type="molecule type" value="Genomic_DNA"/>
</dbReference>
<dbReference type="PROSITE" id="PS51904">
    <property type="entry name" value="GLYCOSYL_HYDROL_F25_2"/>
    <property type="match status" value="1"/>
</dbReference>
<gene>
    <name evidence="2" type="primary">lyc_1</name>
    <name evidence="2" type="ORF">SPTER_15640</name>
</gene>
<dbReference type="GO" id="GO:0016052">
    <property type="term" value="P:carbohydrate catabolic process"/>
    <property type="evidence" value="ECO:0007669"/>
    <property type="project" value="TreeGrafter"/>
</dbReference>
<dbReference type="PANTHER" id="PTHR34135:SF2">
    <property type="entry name" value="LYSOZYME"/>
    <property type="match status" value="1"/>
</dbReference>
<comment type="similarity">
    <text evidence="1">Belongs to the glycosyl hydrolase 25 family.</text>
</comment>